<accession>A0ABV7AJH4</accession>
<dbReference type="SUPFAM" id="SSF53850">
    <property type="entry name" value="Periplasmic binding protein-like II"/>
    <property type="match status" value="1"/>
</dbReference>
<dbReference type="InterPro" id="IPR036390">
    <property type="entry name" value="WH_DNA-bd_sf"/>
</dbReference>
<dbReference type="Proteomes" id="UP001595443">
    <property type="component" value="Unassembled WGS sequence"/>
</dbReference>
<protein>
    <submittedName>
        <fullName evidence="6">LysR family transcriptional regulator</fullName>
    </submittedName>
</protein>
<evidence type="ECO:0000259" key="5">
    <source>
        <dbReference type="PROSITE" id="PS50931"/>
    </source>
</evidence>
<name>A0ABV7AJH4_9RHOB</name>
<evidence type="ECO:0000256" key="4">
    <source>
        <dbReference type="ARBA" id="ARBA00023163"/>
    </source>
</evidence>
<dbReference type="InterPro" id="IPR036388">
    <property type="entry name" value="WH-like_DNA-bd_sf"/>
</dbReference>
<evidence type="ECO:0000313" key="6">
    <source>
        <dbReference type="EMBL" id="MFC2969377.1"/>
    </source>
</evidence>
<dbReference type="PROSITE" id="PS50931">
    <property type="entry name" value="HTH_LYSR"/>
    <property type="match status" value="1"/>
</dbReference>
<feature type="domain" description="HTH lysR-type" evidence="5">
    <location>
        <begin position="2"/>
        <end position="59"/>
    </location>
</feature>
<evidence type="ECO:0000256" key="3">
    <source>
        <dbReference type="ARBA" id="ARBA00023125"/>
    </source>
</evidence>
<keyword evidence="7" id="KW-1185">Reference proteome</keyword>
<evidence type="ECO:0000313" key="7">
    <source>
        <dbReference type="Proteomes" id="UP001595443"/>
    </source>
</evidence>
<keyword evidence="4" id="KW-0804">Transcription</keyword>
<keyword evidence="2" id="KW-0805">Transcription regulation</keyword>
<dbReference type="RefSeq" id="WP_377834087.1">
    <property type="nucleotide sequence ID" value="NZ_JBHRSK010000012.1"/>
</dbReference>
<dbReference type="SUPFAM" id="SSF46785">
    <property type="entry name" value="Winged helix' DNA-binding domain"/>
    <property type="match status" value="1"/>
</dbReference>
<evidence type="ECO:0000256" key="1">
    <source>
        <dbReference type="ARBA" id="ARBA00009437"/>
    </source>
</evidence>
<dbReference type="InterPro" id="IPR005119">
    <property type="entry name" value="LysR_subst-bd"/>
</dbReference>
<dbReference type="Pfam" id="PF00126">
    <property type="entry name" value="HTH_1"/>
    <property type="match status" value="1"/>
</dbReference>
<reference evidence="7" key="1">
    <citation type="journal article" date="2019" name="Int. J. Syst. Evol. Microbiol.">
        <title>The Global Catalogue of Microorganisms (GCM) 10K type strain sequencing project: providing services to taxonomists for standard genome sequencing and annotation.</title>
        <authorList>
            <consortium name="The Broad Institute Genomics Platform"/>
            <consortium name="The Broad Institute Genome Sequencing Center for Infectious Disease"/>
            <person name="Wu L."/>
            <person name="Ma J."/>
        </authorList>
    </citation>
    <scope>NUCLEOTIDE SEQUENCE [LARGE SCALE GENOMIC DNA]</scope>
    <source>
        <strain evidence="7">KCTC 62192</strain>
    </source>
</reference>
<evidence type="ECO:0000256" key="2">
    <source>
        <dbReference type="ARBA" id="ARBA00023015"/>
    </source>
</evidence>
<keyword evidence="3" id="KW-0238">DNA-binding</keyword>
<dbReference type="PANTHER" id="PTHR30537">
    <property type="entry name" value="HTH-TYPE TRANSCRIPTIONAL REGULATOR"/>
    <property type="match status" value="1"/>
</dbReference>
<dbReference type="Gene3D" id="1.10.10.10">
    <property type="entry name" value="Winged helix-like DNA-binding domain superfamily/Winged helix DNA-binding domain"/>
    <property type="match status" value="1"/>
</dbReference>
<comment type="caution">
    <text evidence="6">The sequence shown here is derived from an EMBL/GenBank/DDBJ whole genome shotgun (WGS) entry which is preliminary data.</text>
</comment>
<dbReference type="Pfam" id="PF03466">
    <property type="entry name" value="LysR_substrate"/>
    <property type="match status" value="1"/>
</dbReference>
<comment type="similarity">
    <text evidence="1">Belongs to the LysR transcriptional regulatory family.</text>
</comment>
<dbReference type="InterPro" id="IPR058163">
    <property type="entry name" value="LysR-type_TF_proteobact-type"/>
</dbReference>
<gene>
    <name evidence="6" type="ORF">ACFOES_14820</name>
</gene>
<organism evidence="6 7">
    <name type="scientific">Acidimangrovimonas pyrenivorans</name>
    <dbReference type="NCBI Taxonomy" id="2030798"/>
    <lineage>
        <taxon>Bacteria</taxon>
        <taxon>Pseudomonadati</taxon>
        <taxon>Pseudomonadota</taxon>
        <taxon>Alphaproteobacteria</taxon>
        <taxon>Rhodobacterales</taxon>
        <taxon>Paracoccaceae</taxon>
        <taxon>Acidimangrovimonas</taxon>
    </lineage>
</organism>
<proteinExistence type="inferred from homology"/>
<dbReference type="EMBL" id="JBHRSK010000012">
    <property type="protein sequence ID" value="MFC2969377.1"/>
    <property type="molecule type" value="Genomic_DNA"/>
</dbReference>
<sequence length="290" mass="31718">MLDWQDIRFFVTLTHEGTLSATARALGVTHATVARRIDQLERSVGQRLFERHPGGYGLTAAGRTVLDAAERMAEAAGQISADLLHGGQRPVVVRVTATRSIADLLIAPRLGDFLAGHPDIDIELIAESRNLSLARRETDLALRLGRPAEGELLARRLADLPYAFYATAAYRDAMPKDRTPALFGFDDSSADLEEAAWARQTLGARRRLQSNSLLAQAAAARSGQGVVLLPRMIGGLWPDLVEVALGPKPPVRELWLVMRRDLKRHPRVRAVADHLIGLFSGPDCARHINA</sequence>
<dbReference type="Gene3D" id="3.40.190.290">
    <property type="match status" value="1"/>
</dbReference>
<dbReference type="InterPro" id="IPR000847">
    <property type="entry name" value="LysR_HTH_N"/>
</dbReference>
<dbReference type="PANTHER" id="PTHR30537:SF3">
    <property type="entry name" value="TRANSCRIPTIONAL REGULATORY PROTEIN"/>
    <property type="match status" value="1"/>
</dbReference>